<dbReference type="Gene3D" id="2.10.230.10">
    <property type="entry name" value="Heat shock protein DnaJ, cysteine-rich domain"/>
    <property type="match status" value="1"/>
</dbReference>
<evidence type="ECO:0000259" key="3">
    <source>
        <dbReference type="PROSITE" id="PS51188"/>
    </source>
</evidence>
<dbReference type="CDD" id="cd10719">
    <property type="entry name" value="DnaJ_zf"/>
    <property type="match status" value="1"/>
</dbReference>
<dbReference type="SUPFAM" id="SSF50249">
    <property type="entry name" value="Nucleic acid-binding proteins"/>
    <property type="match status" value="2"/>
</dbReference>
<dbReference type="InterPro" id="IPR038763">
    <property type="entry name" value="DHH_sf"/>
</dbReference>
<dbReference type="HOGENOM" id="CLU_018957_0_0_2"/>
<dbReference type="KEGG" id="mfv:Mfer_0613"/>
<dbReference type="GO" id="GO:0051082">
    <property type="term" value="F:unfolded protein binding"/>
    <property type="evidence" value="ECO:0007669"/>
    <property type="project" value="InterPro"/>
</dbReference>
<dbReference type="Proteomes" id="UP000002315">
    <property type="component" value="Chromosome"/>
</dbReference>
<dbReference type="InterPro" id="IPR004365">
    <property type="entry name" value="NA-bd_OB_tRNA"/>
</dbReference>
<keyword evidence="1" id="KW-0862">Zinc</keyword>
<evidence type="ECO:0000313" key="4">
    <source>
        <dbReference type="EMBL" id="ADP77412.1"/>
    </source>
</evidence>
<feature type="domain" description="S1 motif" evidence="2">
    <location>
        <begin position="125"/>
        <end position="185"/>
    </location>
</feature>
<dbReference type="CDD" id="cd04487">
    <property type="entry name" value="RecJ_OBF2_like"/>
    <property type="match status" value="1"/>
</dbReference>
<dbReference type="PROSITE" id="PS51188">
    <property type="entry name" value="ZF_CR"/>
    <property type="match status" value="1"/>
</dbReference>
<evidence type="ECO:0000259" key="2">
    <source>
        <dbReference type="PROSITE" id="PS50126"/>
    </source>
</evidence>
<dbReference type="Gene3D" id="2.40.50.140">
    <property type="entry name" value="Nucleic acid-binding proteins"/>
    <property type="match status" value="2"/>
</dbReference>
<dbReference type="SMART" id="SM00316">
    <property type="entry name" value="S1"/>
    <property type="match status" value="1"/>
</dbReference>
<evidence type="ECO:0000256" key="1">
    <source>
        <dbReference type="PROSITE-ProRule" id="PRU00546"/>
    </source>
</evidence>
<proteinExistence type="predicted"/>
<feature type="zinc finger region" description="CR-type" evidence="1">
    <location>
        <begin position="1"/>
        <end position="87"/>
    </location>
</feature>
<keyword evidence="1" id="KW-0479">Metal-binding</keyword>
<organism evidence="4 5">
    <name type="scientific">Methanothermus fervidus (strain ATCC 43054 / DSM 2088 / JCM 10308 / V24 S)</name>
    <dbReference type="NCBI Taxonomy" id="523846"/>
    <lineage>
        <taxon>Archaea</taxon>
        <taxon>Methanobacteriati</taxon>
        <taxon>Methanobacteriota</taxon>
        <taxon>Methanomada group</taxon>
        <taxon>Methanobacteria</taxon>
        <taxon>Methanobacteriales</taxon>
        <taxon>Methanothermaceae</taxon>
        <taxon>Methanothermus</taxon>
    </lineage>
</organism>
<dbReference type="AlphaFoldDB" id="E3GYN0"/>
<dbReference type="OrthoDB" id="5596at2157"/>
<dbReference type="GO" id="GO:0008270">
    <property type="term" value="F:zinc ion binding"/>
    <property type="evidence" value="ECO:0007669"/>
    <property type="project" value="UniProtKB-KW"/>
</dbReference>
<reference evidence="4 5" key="1">
    <citation type="journal article" date="2010" name="Stand. Genomic Sci.">
        <title>Complete genome sequence of Methanothermus fervidus type strain (V24S).</title>
        <authorList>
            <person name="Anderson I."/>
            <person name="Djao O.D."/>
            <person name="Misra M."/>
            <person name="Chertkov O."/>
            <person name="Nolan M."/>
            <person name="Lucas S."/>
            <person name="Lapidus A."/>
            <person name="Del Rio T.G."/>
            <person name="Tice H."/>
            <person name="Cheng J.F."/>
            <person name="Tapia R."/>
            <person name="Han C."/>
            <person name="Goodwin L."/>
            <person name="Pitluck S."/>
            <person name="Liolios K."/>
            <person name="Ivanova N."/>
            <person name="Mavromatis K."/>
            <person name="Mikhailova N."/>
            <person name="Pati A."/>
            <person name="Brambilla E."/>
            <person name="Chen A."/>
            <person name="Palaniappan K."/>
            <person name="Land M."/>
            <person name="Hauser L."/>
            <person name="Chang Y.J."/>
            <person name="Jeffries C.D."/>
            <person name="Sikorski J."/>
            <person name="Spring S."/>
            <person name="Rohde M."/>
            <person name="Eichinger K."/>
            <person name="Huber H."/>
            <person name="Wirth R."/>
            <person name="Goker M."/>
            <person name="Detter J.C."/>
            <person name="Woyke T."/>
            <person name="Bristow J."/>
            <person name="Eisen J.A."/>
            <person name="Markowitz V."/>
            <person name="Hugenholtz P."/>
            <person name="Klenk H.P."/>
            <person name="Kyrpides N.C."/>
        </authorList>
    </citation>
    <scope>NUCLEOTIDE SEQUENCE [LARGE SCALE GENOMIC DNA]</scope>
    <source>
        <strain evidence="5">ATCC 43054 / DSM 2088 / JCM 10308 / V24 S</strain>
    </source>
</reference>
<evidence type="ECO:0000313" key="5">
    <source>
        <dbReference type="Proteomes" id="UP000002315"/>
    </source>
</evidence>
<dbReference type="GO" id="GO:0031072">
    <property type="term" value="F:heat shock protein binding"/>
    <property type="evidence" value="ECO:0007669"/>
    <property type="project" value="InterPro"/>
</dbReference>
<keyword evidence="1" id="KW-0863">Zinc-finger</keyword>
<accession>E3GYN0</accession>
<dbReference type="PROSITE" id="PS50126">
    <property type="entry name" value="S1"/>
    <property type="match status" value="1"/>
</dbReference>
<dbReference type="InterPro" id="IPR001305">
    <property type="entry name" value="HSP_DnaJ_Cys-rich_dom"/>
</dbReference>
<dbReference type="InterPro" id="IPR012340">
    <property type="entry name" value="NA-bd_OB-fold"/>
</dbReference>
<feature type="domain" description="CR-type" evidence="3">
    <location>
        <begin position="1"/>
        <end position="87"/>
    </location>
</feature>
<dbReference type="SUPFAM" id="SSF57938">
    <property type="entry name" value="DnaJ/Hsp40 cysteine-rich domain"/>
    <property type="match status" value="1"/>
</dbReference>
<keyword evidence="5" id="KW-1185">Reference proteome</keyword>
<dbReference type="Gene3D" id="3.90.1640.30">
    <property type="match status" value="1"/>
</dbReference>
<dbReference type="InterPro" id="IPR003029">
    <property type="entry name" value="S1_domain"/>
</dbReference>
<dbReference type="EMBL" id="CP002278">
    <property type="protein sequence ID" value="ADP77412.1"/>
    <property type="molecule type" value="Genomic_DNA"/>
</dbReference>
<dbReference type="STRING" id="523846.Mfer_0613"/>
<gene>
    <name evidence="4" type="ordered locus">Mfer_0613</name>
</gene>
<dbReference type="InterPro" id="IPR036410">
    <property type="entry name" value="HSP_DnaJ_Cys-rich_dom_sf"/>
</dbReference>
<dbReference type="GO" id="GO:0003676">
    <property type="term" value="F:nucleic acid binding"/>
    <property type="evidence" value="ECO:0007669"/>
    <property type="project" value="InterPro"/>
</dbReference>
<dbReference type="SUPFAM" id="SSF64182">
    <property type="entry name" value="DHH phosphoesterases"/>
    <property type="match status" value="1"/>
</dbReference>
<name>E3GYN0_METFV</name>
<protein>
    <submittedName>
        <fullName evidence="4">Phosphoesterase RecJ domain protein</fullName>
    </submittedName>
</protein>
<sequence>MIRKCPECKGKGYIVVNYKICEACGGTGYKDFENVKEHVKGIPKNTLEKFDLDEEHGIPCDVCDGKGEIEVRETCKKCKGKGEINVCPKCGKIIKPGLEYCSDCKKKTSVYVLHPACDIEDVEAKKIYRGEVGRIERYGVFVKLNDRVWGLMKDVIPQNYEIGQKVFVKVLDVRPHKGEIDLQPVTLTKPYEIVKVKKEIERTKAKDINEKLIGKTVRVVGEVIQVQQTSGPTLFTIADETDTVWAAAFDEPGIRAYPHIKTGNIVEVIGTVNQHGGKVQIEVASMERLIGKDATRVRELINEAIEKWAEPQYIELYVKSDVLNKLHPKLVDAARTIRRAIFDGRPILVRHHADADGICAGVAIEKAVLPLIRKINPDPEAEWHCFRRSPSKAPFYELEDVVKDLSMALEDCERYDQKLPLLILLDNGSTEEDLVSLMKTKVYDLETVVVDHHYPGEVVDGKVIVDDYVDVHVNPYLVGGDSEIPAGALASEISKMINPKIKDMILHIPGIAAVGDRSQSLEAERYIKLAESKGYSKKDLEKIAACLDFEAFYLRFRDGRGIIDTLLGFSGLDKQRKLVEIVYNEYKRKVKEQLKAALPHVKSRKLPNGIILNVLDVEKYSHKFTFPAPGKTCGFVHDHFVQKKGENTPIVTLAYGPDFAVVRSTETVYKEMGFNLNKVISELKKEIPEASIDGGGHEGVGSMKYVEGLSKKVLESFAKKIAALKP</sequence>
<dbReference type="Pfam" id="PF01336">
    <property type="entry name" value="tRNA_anti-codon"/>
    <property type="match status" value="1"/>
</dbReference>